<reference evidence="1 2" key="1">
    <citation type="submission" date="2019-01" db="EMBL/GenBank/DDBJ databases">
        <title>Flavobacterium sp. nov. isolated from arctic soil.</title>
        <authorList>
            <person name="Kim D.-U."/>
        </authorList>
    </citation>
    <scope>NUCLEOTIDE SEQUENCE [LARGE SCALE GENOMIC DNA]</scope>
    <source>
        <strain evidence="1 2">Kopri-42</strain>
    </source>
</reference>
<dbReference type="AlphaFoldDB" id="A0A482TP75"/>
<dbReference type="EMBL" id="QNVY02000001">
    <property type="protein sequence ID" value="RYJ53298.1"/>
    <property type="molecule type" value="Genomic_DNA"/>
</dbReference>
<dbReference type="Pfam" id="PF13585">
    <property type="entry name" value="CHU_C"/>
    <property type="match status" value="1"/>
</dbReference>
<accession>A0A482TP75</accession>
<organism evidence="1 2">
    <name type="scientific">Flavobacterium petrolei</name>
    <dbReference type="NCBI Taxonomy" id="2259594"/>
    <lineage>
        <taxon>Bacteria</taxon>
        <taxon>Pseudomonadati</taxon>
        <taxon>Bacteroidota</taxon>
        <taxon>Flavobacteriia</taxon>
        <taxon>Flavobacteriales</taxon>
        <taxon>Flavobacteriaceae</taxon>
        <taxon>Flavobacterium</taxon>
    </lineage>
</organism>
<keyword evidence="2" id="KW-1185">Reference proteome</keyword>
<name>A0A482TP75_9FLAO</name>
<protein>
    <submittedName>
        <fullName evidence="1">Gliding motility-associated C-terminal domain-containing protein</fullName>
    </submittedName>
</protein>
<dbReference type="InterPro" id="IPR013783">
    <property type="entry name" value="Ig-like_fold"/>
</dbReference>
<dbReference type="OrthoDB" id="678019at2"/>
<proteinExistence type="predicted"/>
<comment type="caution">
    <text evidence="1">The sequence shown here is derived from an EMBL/GenBank/DDBJ whole genome shotgun (WGS) entry which is preliminary data.</text>
</comment>
<evidence type="ECO:0000313" key="1">
    <source>
        <dbReference type="EMBL" id="RYJ53298.1"/>
    </source>
</evidence>
<dbReference type="Proteomes" id="UP000253235">
    <property type="component" value="Unassembled WGS sequence"/>
</dbReference>
<dbReference type="Gene3D" id="2.60.40.10">
    <property type="entry name" value="Immunoglobulins"/>
    <property type="match status" value="1"/>
</dbReference>
<sequence length="484" mass="52602">MKCSFTTILNKYNIVFLLLFLPAIFYLYAQVTINKPAIGFTQVCANSDFNKFEVSFSFSPSGSLDPSNQFILELSDASGTFAVPFTLSATEKPLTATPTSRTFIFSVPTSIGGESYKIRVRSTSPASISPVSNVFAAYYKIQDSQFSINNFNSTATYCTGGSYLLTIDNPGTGTNDSPLKYPSLTYKWFKEPSLVPIATTASLTVNQPGRYYVETNYGTCTSDSYSNRVTVGEALGASAIITSSKGNPFCPSDGPTTLSTQAGNSYQWFNNDVAISGATSQQYQTSTAGKYSVKVDFGGCSSTASINLQDVPFTGSLNVSSTTIINEGDTKTIIATTDASNPKFEWFFNNTLISAAVSNTLDVTEQGAYSLTITQTTGCISKKELPFVINFPFVDPNITKIPNLISPNNDGINDTWILPQEYVSGTNTEILLLNSRGEIALQTNNYQNNWPENALDFKSVNPIYYYIITTQDNKVKKGSITVVK</sequence>
<gene>
    <name evidence="1" type="ORF">DR871_004405</name>
</gene>
<dbReference type="RefSeq" id="WP_113664680.1">
    <property type="nucleotide sequence ID" value="NZ_QNVY02000001.1"/>
</dbReference>
<evidence type="ECO:0000313" key="2">
    <source>
        <dbReference type="Proteomes" id="UP000253235"/>
    </source>
</evidence>